<gene>
    <name evidence="2" type="ORF">FRX31_002843</name>
</gene>
<feature type="region of interest" description="Disordered" evidence="1">
    <location>
        <begin position="77"/>
        <end position="97"/>
    </location>
</feature>
<proteinExistence type="predicted"/>
<dbReference type="PANTHER" id="PTHR37187:SF7">
    <property type="entry name" value="EXPRESSED PROTEIN"/>
    <property type="match status" value="1"/>
</dbReference>
<feature type="region of interest" description="Disordered" evidence="1">
    <location>
        <begin position="143"/>
        <end position="183"/>
    </location>
</feature>
<comment type="caution">
    <text evidence="2">The sequence shown here is derived from an EMBL/GenBank/DDBJ whole genome shotgun (WGS) entry which is preliminary data.</text>
</comment>
<evidence type="ECO:0000313" key="3">
    <source>
        <dbReference type="Proteomes" id="UP000554482"/>
    </source>
</evidence>
<feature type="compositionally biased region" description="Basic and acidic residues" evidence="1">
    <location>
        <begin position="150"/>
        <end position="182"/>
    </location>
</feature>
<organism evidence="2 3">
    <name type="scientific">Thalictrum thalictroides</name>
    <name type="common">Rue-anemone</name>
    <name type="synonym">Anemone thalictroides</name>
    <dbReference type="NCBI Taxonomy" id="46969"/>
    <lineage>
        <taxon>Eukaryota</taxon>
        <taxon>Viridiplantae</taxon>
        <taxon>Streptophyta</taxon>
        <taxon>Embryophyta</taxon>
        <taxon>Tracheophyta</taxon>
        <taxon>Spermatophyta</taxon>
        <taxon>Magnoliopsida</taxon>
        <taxon>Ranunculales</taxon>
        <taxon>Ranunculaceae</taxon>
        <taxon>Thalictroideae</taxon>
        <taxon>Thalictrum</taxon>
    </lineage>
</organism>
<feature type="compositionally biased region" description="Polar residues" evidence="1">
    <location>
        <begin position="27"/>
        <end position="36"/>
    </location>
</feature>
<dbReference type="AlphaFoldDB" id="A0A7J6XDL5"/>
<accession>A0A7J6XDL5</accession>
<dbReference type="OrthoDB" id="1930727at2759"/>
<evidence type="ECO:0000256" key="1">
    <source>
        <dbReference type="SAM" id="MobiDB-lite"/>
    </source>
</evidence>
<keyword evidence="3" id="KW-1185">Reference proteome</keyword>
<dbReference type="EMBL" id="JABWDY010001248">
    <property type="protein sequence ID" value="KAF5207573.1"/>
    <property type="molecule type" value="Genomic_DNA"/>
</dbReference>
<evidence type="ECO:0000313" key="2">
    <source>
        <dbReference type="EMBL" id="KAF5207573.1"/>
    </source>
</evidence>
<protein>
    <submittedName>
        <fullName evidence="2">Uncharacterized protein</fullName>
    </submittedName>
</protein>
<dbReference type="Proteomes" id="UP000554482">
    <property type="component" value="Unassembled WGS sequence"/>
</dbReference>
<sequence>MKAAKKKKKKLLNKHKDNNKGGVGVNIHSSSTTIHQQGEVDLTNQEIDDGYVNNSCNRKLIQEESDFTNIGLVLESKSMEGSGNNGVEISQTEPTIKDDVVESVGEVESVDDSVSRAASIEVFEEIAKEELGNGDSLVDDAEKLLGSSSSHEEAKLIENHEPLKEEELEKSTESLKEEKSVVEEVPAVDTVEDIDSSISEVVTDDFVKNVASVSEELPSVLKNIVIVEELKNLETNESLQKETENKIAEKTEASDVPVSKENEDKVVAPSLDAPSVETEVAEQSGITERSQDESQDNLLIVPPMVQKANWKSCCGLFEAVSSSDR</sequence>
<dbReference type="PANTHER" id="PTHR37187">
    <property type="entry name" value="EXPRESSED PROTEIN"/>
    <property type="match status" value="1"/>
</dbReference>
<feature type="compositionally biased region" description="Polar residues" evidence="1">
    <location>
        <begin position="79"/>
        <end position="94"/>
    </location>
</feature>
<feature type="region of interest" description="Disordered" evidence="1">
    <location>
        <begin position="235"/>
        <end position="297"/>
    </location>
</feature>
<feature type="compositionally biased region" description="Basic residues" evidence="1">
    <location>
        <begin position="1"/>
        <end position="13"/>
    </location>
</feature>
<reference evidence="2 3" key="1">
    <citation type="submission" date="2020-06" db="EMBL/GenBank/DDBJ databases">
        <title>Transcriptomic and genomic resources for Thalictrum thalictroides and T. hernandezii: Facilitating candidate gene discovery in an emerging model plant lineage.</title>
        <authorList>
            <person name="Arias T."/>
            <person name="Riano-Pachon D.M."/>
            <person name="Di Stilio V.S."/>
        </authorList>
    </citation>
    <scope>NUCLEOTIDE SEQUENCE [LARGE SCALE GENOMIC DNA]</scope>
    <source>
        <strain evidence="3">cv. WT478/WT964</strain>
        <tissue evidence="2">Leaves</tissue>
    </source>
</reference>
<feature type="compositionally biased region" description="Basic and acidic residues" evidence="1">
    <location>
        <begin position="235"/>
        <end position="266"/>
    </location>
</feature>
<name>A0A7J6XDL5_THATH</name>
<feature type="region of interest" description="Disordered" evidence="1">
    <location>
        <begin position="1"/>
        <end position="39"/>
    </location>
</feature>